<feature type="coiled-coil region" evidence="1">
    <location>
        <begin position="143"/>
        <end position="177"/>
    </location>
</feature>
<feature type="transmembrane region" description="Helical" evidence="2">
    <location>
        <begin position="9"/>
        <end position="28"/>
    </location>
</feature>
<keyword evidence="4" id="KW-1185">Reference proteome</keyword>
<keyword evidence="2" id="KW-0812">Transmembrane</keyword>
<gene>
    <name evidence="3" type="ORF">UABAM_06412</name>
</gene>
<reference evidence="3 4" key="1">
    <citation type="submission" date="2019-08" db="EMBL/GenBank/DDBJ databases">
        <title>Complete genome sequence of Candidatus Uab amorphum.</title>
        <authorList>
            <person name="Shiratori T."/>
            <person name="Suzuki S."/>
            <person name="Kakizawa Y."/>
            <person name="Ishida K."/>
        </authorList>
    </citation>
    <scope>NUCLEOTIDE SEQUENCE [LARGE SCALE GENOMIC DNA]</scope>
    <source>
        <strain evidence="3 4">SRT547</strain>
    </source>
</reference>
<sequence>MKKSPQQQVIYSILLFVFIATGVRYGLFHQLALSQPLSNEELLLTQEITSLTAQKNKYIRKQRQCQQATAFLLTKVTNSGPVVIAQQKYSDKDLQGLLQQMQLRDKDLHEKIVYLQKVIGEKNQQVTKFRKLKDYKEEQHIDIRMHKQQVLLLQQQIKKLREKIAQKQKYIAEKKDNINHKKKNINKVIELLCDE</sequence>
<evidence type="ECO:0000256" key="1">
    <source>
        <dbReference type="SAM" id="Coils"/>
    </source>
</evidence>
<evidence type="ECO:0000313" key="3">
    <source>
        <dbReference type="EMBL" id="BBM87996.1"/>
    </source>
</evidence>
<proteinExistence type="predicted"/>
<dbReference type="EMBL" id="AP019860">
    <property type="protein sequence ID" value="BBM87996.1"/>
    <property type="molecule type" value="Genomic_DNA"/>
</dbReference>
<accession>A0A5S9F6L1</accession>
<name>A0A5S9F6L1_UABAM</name>
<dbReference type="AlphaFoldDB" id="A0A5S9F6L1"/>
<dbReference type="RefSeq" id="WP_151972073.1">
    <property type="nucleotide sequence ID" value="NZ_AP019860.1"/>
</dbReference>
<keyword evidence="2" id="KW-0472">Membrane</keyword>
<evidence type="ECO:0000313" key="4">
    <source>
        <dbReference type="Proteomes" id="UP000326354"/>
    </source>
</evidence>
<keyword evidence="1" id="KW-0175">Coiled coil</keyword>
<protein>
    <submittedName>
        <fullName evidence="3">Uncharacterized protein</fullName>
    </submittedName>
</protein>
<evidence type="ECO:0000256" key="2">
    <source>
        <dbReference type="SAM" id="Phobius"/>
    </source>
</evidence>
<keyword evidence="2" id="KW-1133">Transmembrane helix</keyword>
<organism evidence="3 4">
    <name type="scientific">Uabimicrobium amorphum</name>
    <dbReference type="NCBI Taxonomy" id="2596890"/>
    <lineage>
        <taxon>Bacteria</taxon>
        <taxon>Pseudomonadati</taxon>
        <taxon>Planctomycetota</taxon>
        <taxon>Candidatus Uabimicrobiia</taxon>
        <taxon>Candidatus Uabimicrobiales</taxon>
        <taxon>Candidatus Uabimicrobiaceae</taxon>
        <taxon>Candidatus Uabimicrobium</taxon>
    </lineage>
</organism>
<dbReference type="Proteomes" id="UP000326354">
    <property type="component" value="Chromosome"/>
</dbReference>
<dbReference type="KEGG" id="uam:UABAM_06412"/>